<evidence type="ECO:0000256" key="2">
    <source>
        <dbReference type="SAM" id="MobiDB-lite"/>
    </source>
</evidence>
<dbReference type="AlphaFoldDB" id="A0A1X4JNT6"/>
<dbReference type="EMBL" id="NDXJ01000002">
    <property type="protein sequence ID" value="OSP90424.1"/>
    <property type="molecule type" value="Genomic_DNA"/>
</dbReference>
<organism evidence="4 5">
    <name type="scientific">Weissella cibaria</name>
    <dbReference type="NCBI Taxonomy" id="137591"/>
    <lineage>
        <taxon>Bacteria</taxon>
        <taxon>Bacillati</taxon>
        <taxon>Bacillota</taxon>
        <taxon>Bacilli</taxon>
        <taxon>Lactobacillales</taxon>
        <taxon>Lactobacillaceae</taxon>
        <taxon>Weissella</taxon>
    </lineage>
</organism>
<evidence type="ECO:0000256" key="1">
    <source>
        <dbReference type="ARBA" id="ARBA00022737"/>
    </source>
</evidence>
<dbReference type="RefSeq" id="WP_085637195.1">
    <property type="nucleotide sequence ID" value="NZ_JARXOD010000002.1"/>
</dbReference>
<comment type="caution">
    <text evidence="4">The sequence shown here is derived from an EMBL/GenBank/DDBJ whole genome shotgun (WGS) entry which is preliminary data.</text>
</comment>
<feature type="compositionally biased region" description="Low complexity" evidence="2">
    <location>
        <begin position="612"/>
        <end position="623"/>
    </location>
</feature>
<feature type="region of interest" description="Disordered" evidence="2">
    <location>
        <begin position="608"/>
        <end position="629"/>
    </location>
</feature>
<evidence type="ECO:0000313" key="4">
    <source>
        <dbReference type="EMBL" id="OSP90424.1"/>
    </source>
</evidence>
<dbReference type="Proteomes" id="UP000193588">
    <property type="component" value="Unassembled WGS sequence"/>
</dbReference>
<sequence length="749" mass="80415">MGVRMALMNEWPVGQMPKLGLKGPMVLLGVTMTVLGIMPVVRAAEQDKVTMMVAPNVATRDPKNWDWSTDNLVAQTVTTTVSGAVNAAGTVLPAGTSFVQVADARIVNGFAVGLTIDNTNGQYQAGDSITIPLYGEMISDNAVNRQRYDLVRANGVLQHDKQIIGAYEVVGQALRLTLQATPIGRVDSHLTITGSTAAPLPEAPIWAAKTGSARIVFGQAEVVGHFAFASRFQTDAPGVATQHIFTKSDQMGVGSYYQDDGYMNALLRGEATKTAQIRENGQFATSDLVQIQQVKIEAGTVLSVNSSSGYSTYYVVDKNKNGDYQATVISATTRQMNTEPTYAQTFVTIDGATSDATIARELARNGRGAYTTRLNDDGSYTLAYNMGNPYTEWGIENFHDGSFSTFLQQHQATGTLTLAGLKQLDANIGRAGGDHPSEGTGSHGHQFYLRFADNTAVNAAVSVLKTYDGNGGLLAVAAPLYAQTTPDVVDINGQARLKVFHVDEFGHEVAPTETTIANPGTTYATTAKTLPAYRMVRVTDNAHGHYGKANETIAVVYVYDSYVEETPAEIIAGDDDGDGDRTEHGIPLDDDVAMTPAVEIDNEDKQPKIIGPVETPTPVSVPVKQTRQVPRRRVTLPSVRVTPPKQDVLTRRLVTPSQPVLQPAQSAPREVTARPAKLVAQNARRPNNLVNRKLNPAPKPVATLSEMVTQAPTPALPATDFEATPWLTWSGLGLLTTVATVGVIRQKKE</sequence>
<protein>
    <recommendedName>
        <fullName evidence="3">MucBP domain-containing protein</fullName>
    </recommendedName>
</protein>
<gene>
    <name evidence="4" type="ORF">B9D04_01325</name>
</gene>
<dbReference type="InterPro" id="IPR009459">
    <property type="entry name" value="MucBP_dom"/>
</dbReference>
<evidence type="ECO:0000313" key="5">
    <source>
        <dbReference type="Proteomes" id="UP000193588"/>
    </source>
</evidence>
<name>A0A1X4JNT6_9LACO</name>
<reference evidence="4 5" key="1">
    <citation type="submission" date="2017-04" db="EMBL/GenBank/DDBJ databases">
        <title>The genome sequence of Weissella cibaria isolated from wild Drosophila.</title>
        <authorList>
            <person name="Ricks N.J."/>
            <person name="Carroll C."/>
            <person name="Walters A."/>
            <person name="Newell P.D."/>
            <person name="Chaston J.M."/>
        </authorList>
    </citation>
    <scope>NUCLEOTIDE SEQUENCE [LARGE SCALE GENOMIC DNA]</scope>
    <source>
        <strain evidence="4 5">DmW_103</strain>
    </source>
</reference>
<accession>A0A1X4JNT6</accession>
<proteinExistence type="predicted"/>
<dbReference type="Pfam" id="PF06458">
    <property type="entry name" value="MucBP"/>
    <property type="match status" value="1"/>
</dbReference>
<feature type="domain" description="MucBP" evidence="3">
    <location>
        <begin position="498"/>
        <end position="559"/>
    </location>
</feature>
<evidence type="ECO:0000259" key="3">
    <source>
        <dbReference type="Pfam" id="PF06458"/>
    </source>
</evidence>
<dbReference type="Gene3D" id="3.10.20.320">
    <property type="entry name" value="Putative peptidoglycan bound protein (lpxtg motif)"/>
    <property type="match status" value="1"/>
</dbReference>
<keyword evidence="1" id="KW-0677">Repeat</keyword>